<feature type="region of interest" description="Disordered" evidence="1">
    <location>
        <begin position="998"/>
        <end position="1042"/>
    </location>
</feature>
<proteinExistence type="predicted"/>
<feature type="region of interest" description="Disordered" evidence="1">
    <location>
        <begin position="95"/>
        <end position="116"/>
    </location>
</feature>
<feature type="domain" description="PH" evidence="2">
    <location>
        <begin position="205"/>
        <end position="346"/>
    </location>
</feature>
<comment type="caution">
    <text evidence="3">The sequence shown here is derived from an EMBL/GenBank/DDBJ whole genome shotgun (WGS) entry which is preliminary data.</text>
</comment>
<feature type="region of interest" description="Disordered" evidence="1">
    <location>
        <begin position="802"/>
        <end position="856"/>
    </location>
</feature>
<feature type="compositionally biased region" description="Basic and acidic residues" evidence="1">
    <location>
        <begin position="462"/>
        <end position="473"/>
    </location>
</feature>
<dbReference type="PROSITE" id="PS50003">
    <property type="entry name" value="PH_DOMAIN"/>
    <property type="match status" value="1"/>
</dbReference>
<dbReference type="Pfam" id="PF00169">
    <property type="entry name" value="PH"/>
    <property type="match status" value="1"/>
</dbReference>
<evidence type="ECO:0000313" key="4">
    <source>
        <dbReference type="Proteomes" id="UP000827284"/>
    </source>
</evidence>
<gene>
    <name evidence="3" type="ORF">EMPS_10878</name>
</gene>
<dbReference type="InterPro" id="IPR011993">
    <property type="entry name" value="PH-like_dom_sf"/>
</dbReference>
<name>A0A9P3M1L5_9FUNG</name>
<feature type="compositionally biased region" description="Polar residues" evidence="1">
    <location>
        <begin position="808"/>
        <end position="828"/>
    </location>
</feature>
<feature type="region of interest" description="Disordered" evidence="1">
    <location>
        <begin position="283"/>
        <end position="324"/>
    </location>
</feature>
<feature type="region of interest" description="Disordered" evidence="1">
    <location>
        <begin position="460"/>
        <end position="484"/>
    </location>
</feature>
<dbReference type="AlphaFoldDB" id="A0A9P3M1L5"/>
<dbReference type="Gene3D" id="2.30.29.30">
    <property type="entry name" value="Pleckstrin-homology domain (PH domain)/Phosphotyrosine-binding domain (PTB)"/>
    <property type="match status" value="1"/>
</dbReference>
<feature type="compositionally biased region" description="Basic and acidic residues" evidence="1">
    <location>
        <begin position="998"/>
        <end position="1010"/>
    </location>
</feature>
<dbReference type="SUPFAM" id="SSF50729">
    <property type="entry name" value="PH domain-like"/>
    <property type="match status" value="1"/>
</dbReference>
<feature type="compositionally biased region" description="Low complexity" evidence="1">
    <location>
        <begin position="891"/>
        <end position="904"/>
    </location>
</feature>
<accession>A0A9P3M1L5</accession>
<feature type="region of interest" description="Disordered" evidence="1">
    <location>
        <begin position="130"/>
        <end position="152"/>
    </location>
</feature>
<dbReference type="SMART" id="SM00233">
    <property type="entry name" value="PH"/>
    <property type="match status" value="1"/>
</dbReference>
<feature type="compositionally biased region" description="Polar residues" evidence="1">
    <location>
        <begin position="294"/>
        <end position="324"/>
    </location>
</feature>
<feature type="compositionally biased region" description="Polar residues" evidence="1">
    <location>
        <begin position="103"/>
        <end position="116"/>
    </location>
</feature>
<organism evidence="3 4">
    <name type="scientific">Entomortierella parvispora</name>
    <dbReference type="NCBI Taxonomy" id="205924"/>
    <lineage>
        <taxon>Eukaryota</taxon>
        <taxon>Fungi</taxon>
        <taxon>Fungi incertae sedis</taxon>
        <taxon>Mucoromycota</taxon>
        <taxon>Mortierellomycotina</taxon>
        <taxon>Mortierellomycetes</taxon>
        <taxon>Mortierellales</taxon>
        <taxon>Mortierellaceae</taxon>
        <taxon>Entomortierella</taxon>
    </lineage>
</organism>
<dbReference type="Proteomes" id="UP000827284">
    <property type="component" value="Unassembled WGS sequence"/>
</dbReference>
<protein>
    <recommendedName>
        <fullName evidence="2">PH domain-containing protein</fullName>
    </recommendedName>
</protein>
<evidence type="ECO:0000256" key="1">
    <source>
        <dbReference type="SAM" id="MobiDB-lite"/>
    </source>
</evidence>
<reference evidence="3" key="1">
    <citation type="submission" date="2021-11" db="EMBL/GenBank/DDBJ databases">
        <authorList>
            <person name="Herlambang A."/>
            <person name="Guo Y."/>
            <person name="Takashima Y."/>
            <person name="Nishizawa T."/>
        </authorList>
    </citation>
    <scope>NUCLEOTIDE SEQUENCE</scope>
    <source>
        <strain evidence="3">E1425</strain>
    </source>
</reference>
<reference evidence="3" key="2">
    <citation type="journal article" date="2022" name="Microbiol. Resour. Announc.">
        <title>Whole-Genome Sequence of Entomortierella parvispora E1425, a Mucoromycotan Fungus Associated with Burkholderiaceae-Related Endosymbiotic Bacteria.</title>
        <authorList>
            <person name="Herlambang A."/>
            <person name="Guo Y."/>
            <person name="Takashima Y."/>
            <person name="Narisawa K."/>
            <person name="Ohta H."/>
            <person name="Nishizawa T."/>
        </authorList>
    </citation>
    <scope>NUCLEOTIDE SEQUENCE</scope>
    <source>
        <strain evidence="3">E1425</strain>
    </source>
</reference>
<keyword evidence="4" id="KW-1185">Reference proteome</keyword>
<sequence length="1075" mass="117629">MNPRGSSLHLVGFPDNPVHHYRGMNKNICWSPDAFEMDVDLSQAYQSSRLVSNTDSHFAKTRSSTQTKAGTLRETTSTTSSSIFDLEVHSDSTLYSHAPACPNPNQSLQPQKPQQLRNENKMGKKTLGFLRNSSSSQNQENSSRNSDDMLYWSSQPPSIVSGQFPAIPAAPSFQSIFNSNGPSNSNKDHDSDRYETTPLIIMDDRVLMEDWLQKRSASLQLVWRRRWCILKNDCLFYYRSNMETKPIGILNLADYSLLTFGPDISRRSKLAFRLSLTAVSPSESTLDNEPIGTTPLSSTPALTARSSGGVTTAGSQEMNQQQHHLFHAQTQEALDLWVKLIQTCIDRARMRQRDARKKASGNSRTYSSDQINCLAYGYRCELNSDQRCSRAQPIQEGRSIIDKVLDRLLLEDPTLSDINDPSTLIMPTQEQSSGGASVRSLQMCVDDGLDAWSSRSPSFLYTRDKGKSRDGSHDCSTPPRGAHISAMDANTASSISNSDFSFGDSLNRYGNHSMEEQLMCTESLQLLLPHSQSAASSSAGVSDVRRTLRPPSITSRSSQDHREVLYTKQPYGKSSAVQLDGKDRPLALQTLGLPPLPSINTVDPPISIANRRVFSRSSPLTATNVASPEYYILEVDHPYQDRSASLASTSTIGSSSSGGSFMAPTTVVNGMGLNEEAKASYRGSLGNYVTGHDLSAATTIEKETKGAAALPSSPKKIKKLWSVYGTSSSANFDVSVLKSEPTAITSNTEDDFPGLSENMNGSEISNNNNNSRRSTATTSEALDVSNPLLQGLVLVAPTSLSKRGGYARSSNNVKGNSFSKSLTSLSNKETCKDPFTDSGAHKVPVPPQALSAWSSNSSSINLVPRTQASYSNSVMDNNHQRQNQQCLLDSTRTRSSTTNDLSSRGAVHTAPISPMPSEWTARERSERHALYQSTQMRCVDPELLVSALSLSFHSQGSNAPYKNKNPFGADISRQIVPTEELVLAIAQEAAAEELLKRQQELDKDSTEQPSKKGGGYKHKKEDKSDSSAETSPADQVKPTALITTLRQEKGSFAPAIPIRSPHRALVPVNNQLYHY</sequence>
<feature type="compositionally biased region" description="Polar residues" evidence="1">
    <location>
        <begin position="52"/>
        <end position="69"/>
    </location>
</feature>
<feature type="compositionally biased region" description="Low complexity" evidence="1">
    <location>
        <begin position="756"/>
        <end position="778"/>
    </location>
</feature>
<evidence type="ECO:0000313" key="3">
    <source>
        <dbReference type="EMBL" id="GJJ78519.1"/>
    </source>
</evidence>
<feature type="region of interest" description="Disordered" evidence="1">
    <location>
        <begin position="535"/>
        <end position="564"/>
    </location>
</feature>
<evidence type="ECO:0000259" key="2">
    <source>
        <dbReference type="PROSITE" id="PS50003"/>
    </source>
</evidence>
<feature type="region of interest" description="Disordered" evidence="1">
    <location>
        <begin position="52"/>
        <end position="79"/>
    </location>
</feature>
<feature type="region of interest" description="Disordered" evidence="1">
    <location>
        <begin position="744"/>
        <end position="778"/>
    </location>
</feature>
<dbReference type="OrthoDB" id="73680at2759"/>
<dbReference type="InterPro" id="IPR001849">
    <property type="entry name" value="PH_domain"/>
</dbReference>
<dbReference type="EMBL" id="BQFW01000015">
    <property type="protein sequence ID" value="GJJ78519.1"/>
    <property type="molecule type" value="Genomic_DNA"/>
</dbReference>
<feature type="region of interest" description="Disordered" evidence="1">
    <location>
        <begin position="891"/>
        <end position="924"/>
    </location>
</feature>
<feature type="compositionally biased region" description="Low complexity" evidence="1">
    <location>
        <begin position="131"/>
        <end position="144"/>
    </location>
</feature>